<organism evidence="5">
    <name type="scientific">Neospora caninum (strain Liverpool)</name>
    <dbReference type="NCBI Taxonomy" id="572307"/>
    <lineage>
        <taxon>Eukaryota</taxon>
        <taxon>Sar</taxon>
        <taxon>Alveolata</taxon>
        <taxon>Apicomplexa</taxon>
        <taxon>Conoidasida</taxon>
        <taxon>Coccidia</taxon>
        <taxon>Eucoccidiorida</taxon>
        <taxon>Eimeriorina</taxon>
        <taxon>Sarcocystidae</taxon>
        <taxon>Neospora</taxon>
    </lineage>
</organism>
<dbReference type="InterPro" id="IPR015943">
    <property type="entry name" value="WD40/YVTN_repeat-like_dom_sf"/>
</dbReference>
<dbReference type="EMBL" id="LN714481">
    <property type="protein sequence ID" value="CEL66255.1"/>
    <property type="molecule type" value="Genomic_DNA"/>
</dbReference>
<reference evidence="5" key="1">
    <citation type="journal article" date="2015" name="PLoS ONE">
        <title>Comprehensive Evaluation of Toxoplasma gondii VEG and Neospora caninum LIV Genomes with Tachyzoite Stage Transcriptome and Proteome Defines Novel Transcript Features.</title>
        <authorList>
            <person name="Ramaprasad A."/>
            <person name="Mourier T."/>
            <person name="Naeem R."/>
            <person name="Malas T.B."/>
            <person name="Moussa E."/>
            <person name="Panigrahi A."/>
            <person name="Vermont S.J."/>
            <person name="Otto T.D."/>
            <person name="Wastling J."/>
            <person name="Pain A."/>
        </authorList>
    </citation>
    <scope>NUCLEOTIDE SEQUENCE</scope>
    <source>
        <strain evidence="5">Liverpool</strain>
    </source>
</reference>
<feature type="region of interest" description="Disordered" evidence="4">
    <location>
        <begin position="355"/>
        <end position="414"/>
    </location>
</feature>
<protein>
    <submittedName>
        <fullName evidence="5">WD domain, G-beta repeat-containing protein</fullName>
    </submittedName>
</protein>
<sequence>MDSCQRERGTISISREQRIEDADSFSIVNGDCVTDARLAASDSFSAANFAVQSSAVTLPDRQKLPDAATTELSDFCYIHELQDEIIFILLSFLGPPASSFRKIGSLSRRLRAAVTNERLWEEFFTKRFKDKINSPSTWRYSTADAPPVRPALPLWLSLSPTPHSQTTASSSRALSPSSLPSSSCSCSMDKFEATSLPACLVSRASSVGLGDKTVVPSAAPLGCACRLDLAVSPLRCSKRDPAYSTGSDFRVSPPTYRRMEASGASFSTENSLSPPLFPCGGFRELTLLPELPTREEATFSRRSSSDSVLDNALECMGVPSGGKCWRGKYLLKHSLERKFAKAQFDLQRTWFVDSPALRPSLPDGEAEATEDTRSQSSRSSDSFSLDGSPSSGDGGNSQEREDGTSSPLLPCTSARHGGHPRHLCHYRHPHAEWPSASAALRVRPAMNAPNPSTSGLSSAPSSGGAPPVCVLSLRFFGDGAGLLYAARAGGIEALCPDRGCHLRTFSLRRRGGGREAGRRARREETQTFAGRQLMTRERIQWDPNGIIPRQAGEESRDEHPCQMFDARFVSGSSEESDQDSENEEPDEAGSRLDRRGSEAVGGVERRNLREAGGLERPAFALCVADTIDDALGRCEDARNNALASQTRMRLAESANFERQRPLVIGGYSDGKIGVWDYCHPDRVLEHLEVTTHRHRGPSAVKSVCAIAGGLAGRGGCDILAGAEDGGVALLNADRLDIGIVQRLRGHTAAIQSIACERESGLVFTASRDRLVHVFDIRAGDQPVASCGRHHDWAMCVHVPDGSGTRIFETADRAVHTWDLRRLLGDSQQAGADRGKTAKALAERHRHKQLISGMRLDAFRLVSCSLDGCVLLSSLENRELGTQDDNAVGQHTDFSVLRRGGETQWMLGVDFAETKMATSTVDGAIQIYHLLHLHTLPRCFLYT</sequence>
<name>A0A0F7UC87_NEOCL</name>
<feature type="compositionally biased region" description="Acidic residues" evidence="4">
    <location>
        <begin position="574"/>
        <end position="587"/>
    </location>
</feature>
<dbReference type="PROSITE" id="PS50082">
    <property type="entry name" value="WD_REPEATS_2"/>
    <property type="match status" value="1"/>
</dbReference>
<dbReference type="PANTHER" id="PTHR44019">
    <property type="entry name" value="WD REPEAT-CONTAINING PROTEIN 55"/>
    <property type="match status" value="1"/>
</dbReference>
<proteinExistence type="predicted"/>
<feature type="region of interest" description="Disordered" evidence="4">
    <location>
        <begin position="570"/>
        <end position="600"/>
    </location>
</feature>
<evidence type="ECO:0000256" key="1">
    <source>
        <dbReference type="ARBA" id="ARBA00022574"/>
    </source>
</evidence>
<evidence type="ECO:0000313" key="5">
    <source>
        <dbReference type="EMBL" id="CEL66255.1"/>
    </source>
</evidence>
<dbReference type="Gene3D" id="2.130.10.10">
    <property type="entry name" value="YVTN repeat-like/Quinoprotein amine dehydrogenase"/>
    <property type="match status" value="1"/>
</dbReference>
<dbReference type="InterPro" id="IPR036047">
    <property type="entry name" value="F-box-like_dom_sf"/>
</dbReference>
<gene>
    <name evidence="5" type="ORF">BN1204_020740</name>
</gene>
<dbReference type="PANTHER" id="PTHR44019:SF8">
    <property type="entry name" value="POC1 CENTRIOLAR PROTEIN HOMOLOG"/>
    <property type="match status" value="1"/>
</dbReference>
<keyword evidence="2" id="KW-0677">Repeat</keyword>
<feature type="compositionally biased region" description="Low complexity" evidence="4">
    <location>
        <begin position="374"/>
        <end position="391"/>
    </location>
</feature>
<accession>A0A0F7UC87</accession>
<dbReference type="SUPFAM" id="SSF81383">
    <property type="entry name" value="F-box domain"/>
    <property type="match status" value="1"/>
</dbReference>
<evidence type="ECO:0000256" key="3">
    <source>
        <dbReference type="PROSITE-ProRule" id="PRU00221"/>
    </source>
</evidence>
<evidence type="ECO:0000256" key="4">
    <source>
        <dbReference type="SAM" id="MobiDB-lite"/>
    </source>
</evidence>
<evidence type="ECO:0000256" key="2">
    <source>
        <dbReference type="ARBA" id="ARBA00022737"/>
    </source>
</evidence>
<keyword evidence="1 3" id="KW-0853">WD repeat</keyword>
<feature type="repeat" description="WD" evidence="3">
    <location>
        <begin position="743"/>
        <end position="784"/>
    </location>
</feature>
<feature type="compositionally biased region" description="Basic and acidic residues" evidence="4">
    <location>
        <begin position="588"/>
        <end position="600"/>
    </location>
</feature>
<dbReference type="InterPro" id="IPR001680">
    <property type="entry name" value="WD40_rpt"/>
</dbReference>
<dbReference type="AlphaFoldDB" id="A0A0F7UC87"/>
<dbReference type="InterPro" id="IPR050505">
    <property type="entry name" value="WDR55/POC1"/>
</dbReference>
<dbReference type="InterPro" id="IPR036322">
    <property type="entry name" value="WD40_repeat_dom_sf"/>
</dbReference>
<dbReference type="SUPFAM" id="SSF50978">
    <property type="entry name" value="WD40 repeat-like"/>
    <property type="match status" value="1"/>
</dbReference>
<dbReference type="SMART" id="SM00320">
    <property type="entry name" value="WD40"/>
    <property type="match status" value="3"/>
</dbReference>